<proteinExistence type="inferred from homology"/>
<dbReference type="RefSeq" id="WP_002665059.1">
    <property type="nucleotide sequence ID" value="NZ_UFTJ01000003.1"/>
</dbReference>
<accession>A0A380ZY76</accession>
<dbReference type="EMBL" id="UFTJ01000003">
    <property type="protein sequence ID" value="SUV52480.1"/>
    <property type="molecule type" value="Genomic_DNA"/>
</dbReference>
<dbReference type="Proteomes" id="UP000255515">
    <property type="component" value="Unassembled WGS sequence"/>
</dbReference>
<reference evidence="3 4" key="1">
    <citation type="submission" date="2018-06" db="EMBL/GenBank/DDBJ databases">
        <authorList>
            <consortium name="Pathogen Informatics"/>
            <person name="Doyle S."/>
        </authorList>
    </citation>
    <scope>NUCLEOTIDE SEQUENCE [LARGE SCALE GENOMIC DNA]</scope>
    <source>
        <strain evidence="3 4">NCTC11661</strain>
    </source>
</reference>
<dbReference type="Gene3D" id="3.40.30.10">
    <property type="entry name" value="Glutaredoxin"/>
    <property type="match status" value="1"/>
</dbReference>
<name>A0A380ZY76_9FLAO</name>
<organism evidence="3 4">
    <name type="scientific">Bergeyella zoohelcum</name>
    <dbReference type="NCBI Taxonomy" id="1015"/>
    <lineage>
        <taxon>Bacteria</taxon>
        <taxon>Pseudomonadati</taxon>
        <taxon>Bacteroidota</taxon>
        <taxon>Flavobacteriia</taxon>
        <taxon>Flavobacteriales</taxon>
        <taxon>Weeksellaceae</taxon>
        <taxon>Bergeyella</taxon>
    </lineage>
</organism>
<dbReference type="PANTHER" id="PTHR30041:SF4">
    <property type="entry name" value="ARSENATE REDUCTASE"/>
    <property type="match status" value="1"/>
</dbReference>
<evidence type="ECO:0000256" key="2">
    <source>
        <dbReference type="PROSITE-ProRule" id="PRU01282"/>
    </source>
</evidence>
<evidence type="ECO:0000313" key="4">
    <source>
        <dbReference type="Proteomes" id="UP000255515"/>
    </source>
</evidence>
<evidence type="ECO:0000256" key="1">
    <source>
        <dbReference type="ARBA" id="ARBA00007198"/>
    </source>
</evidence>
<dbReference type="SUPFAM" id="SSF52833">
    <property type="entry name" value="Thioredoxin-like"/>
    <property type="match status" value="1"/>
</dbReference>
<protein>
    <submittedName>
        <fullName evidence="3">Arsenate reductase</fullName>
    </submittedName>
</protein>
<comment type="similarity">
    <text evidence="1 2">Belongs to the ArsC family.</text>
</comment>
<dbReference type="InterPro" id="IPR036249">
    <property type="entry name" value="Thioredoxin-like_sf"/>
</dbReference>
<dbReference type="PROSITE" id="PS51353">
    <property type="entry name" value="ARSC"/>
    <property type="match status" value="1"/>
</dbReference>
<evidence type="ECO:0000313" key="3">
    <source>
        <dbReference type="EMBL" id="SUV52480.1"/>
    </source>
</evidence>
<dbReference type="Pfam" id="PF03960">
    <property type="entry name" value="ArsC"/>
    <property type="match status" value="1"/>
</dbReference>
<dbReference type="PANTHER" id="PTHR30041">
    <property type="entry name" value="ARSENATE REDUCTASE"/>
    <property type="match status" value="1"/>
</dbReference>
<gene>
    <name evidence="3" type="primary">yfgD</name>
    <name evidence="3" type="ORF">NCTC11661_01619</name>
</gene>
<dbReference type="InterPro" id="IPR006660">
    <property type="entry name" value="Arsenate_reductase-like"/>
</dbReference>
<sequence>MLRIYHNNRCSKSRAAKEALTLCNMPFETVEYLNTPLTAEQIKTLFRKMNGVTVRDLCREKLSETATDEEIFQFLAENPKALQRPIVEYGDKAIIGRPTELVEDFLKQISNE</sequence>
<dbReference type="AlphaFoldDB" id="A0A380ZY76"/>